<keyword evidence="3" id="KW-0547">Nucleotide-binding</keyword>
<dbReference type="PANTHER" id="PTHR43671:SF13">
    <property type="entry name" value="SERINE_THREONINE-PROTEIN KINASE NEK2"/>
    <property type="match status" value="1"/>
</dbReference>
<dbReference type="InterPro" id="IPR008271">
    <property type="entry name" value="Ser/Thr_kinase_AS"/>
</dbReference>
<dbReference type="InterPro" id="IPR000719">
    <property type="entry name" value="Prot_kinase_dom"/>
</dbReference>
<evidence type="ECO:0000313" key="8">
    <source>
        <dbReference type="Proteomes" id="UP000006753"/>
    </source>
</evidence>
<evidence type="ECO:0000256" key="3">
    <source>
        <dbReference type="ARBA" id="ARBA00022741"/>
    </source>
</evidence>
<gene>
    <name evidence="7" type="ORF">MBM_09725</name>
</gene>
<evidence type="ECO:0000256" key="2">
    <source>
        <dbReference type="ARBA" id="ARBA00022679"/>
    </source>
</evidence>
<dbReference type="Gene3D" id="1.10.510.10">
    <property type="entry name" value="Transferase(Phosphotransferase) domain 1"/>
    <property type="match status" value="1"/>
</dbReference>
<dbReference type="InterPro" id="IPR050660">
    <property type="entry name" value="NEK_Ser/Thr_kinase"/>
</dbReference>
<name>K1WU33_MARBU</name>
<reference evidence="7 8" key="1">
    <citation type="journal article" date="2012" name="BMC Genomics">
        <title>Sequencing the genome of Marssonina brunnea reveals fungus-poplar co-evolution.</title>
        <authorList>
            <person name="Zhu S."/>
            <person name="Cao Y.-Z."/>
            <person name="Jiang C."/>
            <person name="Tan B.-Y."/>
            <person name="Wang Z."/>
            <person name="Feng S."/>
            <person name="Zhang L."/>
            <person name="Su X.-H."/>
            <person name="Brejova B."/>
            <person name="Vinar T."/>
            <person name="Xu M."/>
            <person name="Wang M.-X."/>
            <person name="Zhang S.-G."/>
            <person name="Huang M.-R."/>
            <person name="Wu R."/>
            <person name="Zhou Y."/>
        </authorList>
    </citation>
    <scope>NUCLEOTIDE SEQUENCE [LARGE SCALE GENOMIC DNA]</scope>
    <source>
        <strain evidence="7 8">MB_m1</strain>
    </source>
</reference>
<dbReference type="GO" id="GO:0004674">
    <property type="term" value="F:protein serine/threonine kinase activity"/>
    <property type="evidence" value="ECO:0007669"/>
    <property type="project" value="UniProtKB-EC"/>
</dbReference>
<dbReference type="AlphaFoldDB" id="K1WU33"/>
<dbReference type="EC" id="2.7.11.1" evidence="1"/>
<dbReference type="STRING" id="1072389.K1WU33"/>
<evidence type="ECO:0000313" key="7">
    <source>
        <dbReference type="EMBL" id="EKD12088.1"/>
    </source>
</evidence>
<protein>
    <recommendedName>
        <fullName evidence="1">non-specific serine/threonine protein kinase</fullName>
        <ecNumber evidence="1">2.7.11.1</ecNumber>
    </recommendedName>
</protein>
<dbReference type="SMART" id="SM00220">
    <property type="entry name" value="S_TKc"/>
    <property type="match status" value="1"/>
</dbReference>
<proteinExistence type="predicted"/>
<feature type="domain" description="Protein kinase" evidence="6">
    <location>
        <begin position="105"/>
        <end position="538"/>
    </location>
</feature>
<organism evidence="7 8">
    <name type="scientific">Marssonina brunnea f. sp. multigermtubi (strain MB_m1)</name>
    <name type="common">Marssonina leaf spot fungus</name>
    <dbReference type="NCBI Taxonomy" id="1072389"/>
    <lineage>
        <taxon>Eukaryota</taxon>
        <taxon>Fungi</taxon>
        <taxon>Dikarya</taxon>
        <taxon>Ascomycota</taxon>
        <taxon>Pezizomycotina</taxon>
        <taxon>Leotiomycetes</taxon>
        <taxon>Helotiales</taxon>
        <taxon>Drepanopezizaceae</taxon>
        <taxon>Drepanopeziza</taxon>
    </lineage>
</organism>
<dbReference type="PANTHER" id="PTHR43671">
    <property type="entry name" value="SERINE/THREONINE-PROTEIN KINASE NEK"/>
    <property type="match status" value="1"/>
</dbReference>
<dbReference type="eggNOG" id="ENOG502SXF6">
    <property type="taxonomic scope" value="Eukaryota"/>
</dbReference>
<dbReference type="OrthoDB" id="4062651at2759"/>
<dbReference type="PROSITE" id="PS00108">
    <property type="entry name" value="PROTEIN_KINASE_ST"/>
    <property type="match status" value="1"/>
</dbReference>
<keyword evidence="2" id="KW-0808">Transferase</keyword>
<keyword evidence="5" id="KW-0067">ATP-binding</keyword>
<accession>K1WU33</accession>
<dbReference type="EMBL" id="JH921464">
    <property type="protein sequence ID" value="EKD12088.1"/>
    <property type="molecule type" value="Genomic_DNA"/>
</dbReference>
<dbReference type="InterPro" id="IPR011009">
    <property type="entry name" value="Kinase-like_dom_sf"/>
</dbReference>
<keyword evidence="4" id="KW-0418">Kinase</keyword>
<dbReference type="GO" id="GO:0005524">
    <property type="term" value="F:ATP binding"/>
    <property type="evidence" value="ECO:0007669"/>
    <property type="project" value="UniProtKB-KW"/>
</dbReference>
<evidence type="ECO:0000256" key="5">
    <source>
        <dbReference type="ARBA" id="ARBA00022840"/>
    </source>
</evidence>
<dbReference type="SUPFAM" id="SSF56112">
    <property type="entry name" value="Protein kinase-like (PK-like)"/>
    <property type="match status" value="1"/>
</dbReference>
<dbReference type="HOGENOM" id="CLU_484909_0_0_1"/>
<dbReference type="KEGG" id="mbe:MBM_09725"/>
<keyword evidence="8" id="KW-1185">Reference proteome</keyword>
<sequence>MAAAGAPGPATAAPADIAAEFNFWNRINYSAFPAMPVGMVMPLYRQQAFGPGTLGPFPPPDPPTWVPRVPGPRVRIDRSYINNVTRQQRFGRGAMARGFGDMSQWRAIRILGTGAFGEVTHWKWTQVGKTSPRSRALSTRQGVRDVAVKTAANLASADFLLNEFNMMTELTLQNDDCHVLKCYNGLPYTLADCQREGIVAGVPGVPAGPGVAAVPPTGWLSRTRKIILEYCKEGSLGDLLERRQIRLVICSQRTPEPPSSWELIWIWISDICHVLDRSFPLTEMTMWHIFRCLADGLSMLEYGAEITTAPNLPPTVPPTFAAAAPAVTLAPATHLIVHLDLKPDNVLMADRDQPTHPDLPVFKIADFGNAIKFSRNPAQVFPLNDFVKDRGRRRRGTQGYYAPEQFTLRWNYNNFMTSPVCGRYGSCTNISRQPPTNLLPSPSPDTGQAAATMYEVGLCADPNRPVATTGVRADQPYQLPPGRTIKGAPALGVLFGFEIDAMTYYSAFFRETLMECLYEVPAHRPTLLQLRATIEDGIARCALAGGAQALEDDWSDIQDPIR</sequence>
<dbReference type="Proteomes" id="UP000006753">
    <property type="component" value="Unassembled WGS sequence"/>
</dbReference>
<dbReference type="PROSITE" id="PS50011">
    <property type="entry name" value="PROTEIN_KINASE_DOM"/>
    <property type="match status" value="1"/>
</dbReference>
<dbReference type="InParanoid" id="K1WU33"/>
<evidence type="ECO:0000256" key="4">
    <source>
        <dbReference type="ARBA" id="ARBA00022777"/>
    </source>
</evidence>
<evidence type="ECO:0000256" key="1">
    <source>
        <dbReference type="ARBA" id="ARBA00012513"/>
    </source>
</evidence>
<evidence type="ECO:0000259" key="6">
    <source>
        <dbReference type="PROSITE" id="PS50011"/>
    </source>
</evidence>